<evidence type="ECO:0000256" key="2">
    <source>
        <dbReference type="ARBA" id="ARBA00004370"/>
    </source>
</evidence>
<evidence type="ECO:0000256" key="3">
    <source>
        <dbReference type="ARBA" id="ARBA00012483"/>
    </source>
</evidence>
<dbReference type="Gene3D" id="3.30.40.10">
    <property type="entry name" value="Zinc/RING finger domain, C3HC4 (zinc finger)"/>
    <property type="match status" value="1"/>
</dbReference>
<feature type="transmembrane region" description="Helical" evidence="12">
    <location>
        <begin position="118"/>
        <end position="142"/>
    </location>
</feature>
<evidence type="ECO:0000256" key="11">
    <source>
        <dbReference type="PROSITE-ProRule" id="PRU00175"/>
    </source>
</evidence>
<evidence type="ECO:0000256" key="5">
    <source>
        <dbReference type="ARBA" id="ARBA00022723"/>
    </source>
</evidence>
<evidence type="ECO:0000256" key="6">
    <source>
        <dbReference type="ARBA" id="ARBA00022771"/>
    </source>
</evidence>
<comment type="subcellular location">
    <subcellularLocation>
        <location evidence="2">Membrane</location>
    </subcellularLocation>
</comment>
<feature type="domain" description="RING-type" evidence="13">
    <location>
        <begin position="190"/>
        <end position="232"/>
    </location>
</feature>
<dbReference type="SMART" id="SM00184">
    <property type="entry name" value="RING"/>
    <property type="match status" value="1"/>
</dbReference>
<keyword evidence="15" id="KW-1185">Reference proteome</keyword>
<evidence type="ECO:0000256" key="7">
    <source>
        <dbReference type="ARBA" id="ARBA00022833"/>
    </source>
</evidence>
<keyword evidence="6 11" id="KW-0863">Zinc-finger</keyword>
<evidence type="ECO:0000256" key="1">
    <source>
        <dbReference type="ARBA" id="ARBA00000900"/>
    </source>
</evidence>
<evidence type="ECO:0000256" key="4">
    <source>
        <dbReference type="ARBA" id="ARBA00022692"/>
    </source>
</evidence>
<reference evidence="14 15" key="1">
    <citation type="submission" date="2022-03" db="EMBL/GenBank/DDBJ databases">
        <authorList>
            <person name="Macdonald S."/>
            <person name="Ahmed S."/>
            <person name="Newling K."/>
        </authorList>
    </citation>
    <scope>NUCLEOTIDE SEQUENCE [LARGE SCALE GENOMIC DNA]</scope>
</reference>
<evidence type="ECO:0000256" key="10">
    <source>
        <dbReference type="ARBA" id="ARBA00024209"/>
    </source>
</evidence>
<evidence type="ECO:0000256" key="8">
    <source>
        <dbReference type="ARBA" id="ARBA00022989"/>
    </source>
</evidence>
<organism evidence="14 15">
    <name type="scientific">Eruca vesicaria subsp. sativa</name>
    <name type="common">Garden rocket</name>
    <name type="synonym">Eruca sativa</name>
    <dbReference type="NCBI Taxonomy" id="29727"/>
    <lineage>
        <taxon>Eukaryota</taxon>
        <taxon>Viridiplantae</taxon>
        <taxon>Streptophyta</taxon>
        <taxon>Embryophyta</taxon>
        <taxon>Tracheophyta</taxon>
        <taxon>Spermatophyta</taxon>
        <taxon>Magnoliopsida</taxon>
        <taxon>eudicotyledons</taxon>
        <taxon>Gunneridae</taxon>
        <taxon>Pentapetalae</taxon>
        <taxon>rosids</taxon>
        <taxon>malvids</taxon>
        <taxon>Brassicales</taxon>
        <taxon>Brassicaceae</taxon>
        <taxon>Brassiceae</taxon>
        <taxon>Eruca</taxon>
    </lineage>
</organism>
<keyword evidence="5" id="KW-0479">Metal-binding</keyword>
<keyword evidence="8 12" id="KW-1133">Transmembrane helix</keyword>
<protein>
    <recommendedName>
        <fullName evidence="3">RING-type E3 ubiquitin transferase</fullName>
        <ecNumber evidence="3">2.3.2.27</ecNumber>
    </recommendedName>
</protein>
<dbReference type="SUPFAM" id="SSF57850">
    <property type="entry name" value="RING/U-box"/>
    <property type="match status" value="1"/>
</dbReference>
<gene>
    <name evidence="14" type="ORF">ERUC_LOCUS43671</name>
</gene>
<dbReference type="GO" id="GO:0061630">
    <property type="term" value="F:ubiquitin protein ligase activity"/>
    <property type="evidence" value="ECO:0007669"/>
    <property type="project" value="UniProtKB-EC"/>
</dbReference>
<comment type="catalytic activity">
    <reaction evidence="1">
        <text>S-ubiquitinyl-[E2 ubiquitin-conjugating enzyme]-L-cysteine + [acceptor protein]-L-lysine = [E2 ubiquitin-conjugating enzyme]-L-cysteine + N(6)-ubiquitinyl-[acceptor protein]-L-lysine.</text>
        <dbReference type="EC" id="2.3.2.27"/>
    </reaction>
</comment>
<dbReference type="PANTHER" id="PTHR46539:SF2">
    <property type="entry name" value="RING-H2 FINGER PROTEIN ATL43"/>
    <property type="match status" value="1"/>
</dbReference>
<dbReference type="Pfam" id="PF13639">
    <property type="entry name" value="zf-RING_2"/>
    <property type="match status" value="1"/>
</dbReference>
<name>A0ABC8M4J6_ERUVS</name>
<dbReference type="InterPro" id="IPR013083">
    <property type="entry name" value="Znf_RING/FYVE/PHD"/>
</dbReference>
<comment type="caution">
    <text evidence="14">The sequence shown here is derived from an EMBL/GenBank/DDBJ whole genome shotgun (WGS) entry which is preliminary data.</text>
</comment>
<keyword evidence="9 12" id="KW-0472">Membrane</keyword>
<keyword evidence="7" id="KW-0862">Zinc</keyword>
<keyword evidence="4 12" id="KW-0812">Transmembrane</keyword>
<dbReference type="Proteomes" id="UP001642260">
    <property type="component" value="Unassembled WGS sequence"/>
</dbReference>
<comment type="similarity">
    <text evidence="10">Belongs to the RING-type zinc finger family. ATL subfamily.</text>
</comment>
<evidence type="ECO:0000259" key="13">
    <source>
        <dbReference type="PROSITE" id="PS50089"/>
    </source>
</evidence>
<dbReference type="AlphaFoldDB" id="A0ABC8M4J6"/>
<evidence type="ECO:0000313" key="14">
    <source>
        <dbReference type="EMBL" id="CAH8391188.1"/>
    </source>
</evidence>
<evidence type="ECO:0000313" key="15">
    <source>
        <dbReference type="Proteomes" id="UP001642260"/>
    </source>
</evidence>
<dbReference type="EMBL" id="CAKOAT010934043">
    <property type="protein sequence ID" value="CAH8391188.1"/>
    <property type="molecule type" value="Genomic_DNA"/>
</dbReference>
<dbReference type="PROSITE" id="PS50089">
    <property type="entry name" value="ZF_RING_2"/>
    <property type="match status" value="1"/>
</dbReference>
<dbReference type="EC" id="2.3.2.27" evidence="3"/>
<evidence type="ECO:0000256" key="12">
    <source>
        <dbReference type="SAM" id="Phobius"/>
    </source>
</evidence>
<sequence>MCYFQFIRREDYVMDIDDSGINTEDYESFISGEDFQSLTDGEMDDLNTLNEDTVSSGSRDIQEDAGLSSVISTNLSLRAKDGVGCHYTRISPILLPSPPPTITATAGSSGRGTMLATLFMALLLPCVGMCIVFLIYLLFLWCSTRRRIELLRFAEPVKPVIGKGLSVLELEQLPKLTGKELALAARSTECAVCLEDIEICQSARLVPGCNHGFHQLCADTWLSNHTVCPVCRSDLAPKFPQLSDNHSPC</sequence>
<dbReference type="GO" id="GO:0016020">
    <property type="term" value="C:membrane"/>
    <property type="evidence" value="ECO:0007669"/>
    <property type="project" value="UniProtKB-SubCell"/>
</dbReference>
<accession>A0ABC8M4J6</accession>
<evidence type="ECO:0000256" key="9">
    <source>
        <dbReference type="ARBA" id="ARBA00023136"/>
    </source>
</evidence>
<dbReference type="PANTHER" id="PTHR46539">
    <property type="entry name" value="E3 UBIQUITIN-PROTEIN LIGASE ATL42"/>
    <property type="match status" value="1"/>
</dbReference>
<dbReference type="InterPro" id="IPR001841">
    <property type="entry name" value="Znf_RING"/>
</dbReference>
<dbReference type="GO" id="GO:0008270">
    <property type="term" value="F:zinc ion binding"/>
    <property type="evidence" value="ECO:0007669"/>
    <property type="project" value="UniProtKB-KW"/>
</dbReference>
<proteinExistence type="inferred from homology"/>